<keyword evidence="5 9" id="KW-0443">Lipid metabolism</keyword>
<feature type="binding site" evidence="9">
    <location>
        <position position="191"/>
    </location>
    <ligand>
        <name>sn-glycerol 1-phosphate</name>
        <dbReference type="ChEBI" id="CHEBI:57685"/>
    </ligand>
</feature>
<feature type="binding site" evidence="9">
    <location>
        <begin position="161"/>
        <end position="166"/>
    </location>
    <ligand>
        <name>sn-glycerol 1-phosphate</name>
        <dbReference type="ChEBI" id="CHEBI:57685"/>
    </ligand>
</feature>
<dbReference type="NCBIfam" id="NF003199">
    <property type="entry name" value="PRK04169.1-3"/>
    <property type="match status" value="1"/>
</dbReference>
<evidence type="ECO:0000256" key="3">
    <source>
        <dbReference type="ARBA" id="ARBA00022723"/>
    </source>
</evidence>
<keyword evidence="2 9" id="KW-0808">Transferase</keyword>
<protein>
    <recommendedName>
        <fullName evidence="9">Heptaprenylglyceryl phosphate synthase</fullName>
        <shortName evidence="9">HepGP synthase</shortName>
        <ecNumber evidence="9">2.5.1.n9</ecNumber>
    </recommendedName>
    <alternativeName>
        <fullName evidence="9">Glycerol-1-phosphate heptaprenyltransferase</fullName>
    </alternativeName>
</protein>
<sequence length="236" mass="25293">MDGAWYTGWRHVFKLDPDREITDEALEAVCMSGTDAIMVGGSSGITYDNTVDLMSRIRRYAVDCVLEVTSLDAAVPGFDNYLVPLVLNAERAEWLIGRQTAALQEFGHLIPWDITAGEGYLIMNGDATAAVVSGANANLNQDEAIAYVQAADRLLRLPIIYIEYSGAFGDMSLVRRASKIVSQAHVIYGGGIDGPDKAEEAARAAHTVVVGNIVYDNLDAALATVQAVKAVQIGVS</sequence>
<evidence type="ECO:0000256" key="5">
    <source>
        <dbReference type="ARBA" id="ARBA00023098"/>
    </source>
</evidence>
<dbReference type="NCBIfam" id="TIGR01768">
    <property type="entry name" value="GGGP-family"/>
    <property type="match status" value="1"/>
</dbReference>
<keyword evidence="1 9" id="KW-0444">Lipid biosynthesis</keyword>
<comment type="caution">
    <text evidence="9">Lacks conserved residue(s) required for the propagation of feature annotation.</text>
</comment>
<dbReference type="HAMAP" id="MF_00112">
    <property type="entry name" value="GGGP_HepGP_synthase"/>
    <property type="match status" value="1"/>
</dbReference>
<feature type="binding site" evidence="9">
    <location>
        <position position="16"/>
    </location>
    <ligand>
        <name>Mg(2+)</name>
        <dbReference type="ChEBI" id="CHEBI:18420"/>
    </ligand>
</feature>
<comment type="function">
    <text evidence="9">Prenyltransferase that catalyzes in vivo the transfer of the heptaprenyl moiety of heptaprenyl pyrophosphate (HepPP; 35 carbon atoms) to the C3 hydroxyl of sn-glycerol-1-phosphate (G1P), producing heptaprenylglyceryl phosphate (HepGP). This reaction is an ether-bond-formation step in the biosynthesis of archaea-type G1P-based membrane lipids found in Bacillales.</text>
</comment>
<evidence type="ECO:0000313" key="10">
    <source>
        <dbReference type="EMBL" id="MBD3920868.1"/>
    </source>
</evidence>
<evidence type="ECO:0000256" key="4">
    <source>
        <dbReference type="ARBA" id="ARBA00022842"/>
    </source>
</evidence>
<dbReference type="EMBL" id="JACXZA010000004">
    <property type="protein sequence ID" value="MBD3920868.1"/>
    <property type="molecule type" value="Genomic_DNA"/>
</dbReference>
<dbReference type="Proteomes" id="UP000609346">
    <property type="component" value="Unassembled WGS sequence"/>
</dbReference>
<comment type="caution">
    <text evidence="10">The sequence shown here is derived from an EMBL/GenBank/DDBJ whole genome shotgun (WGS) entry which is preliminary data.</text>
</comment>
<evidence type="ECO:0000256" key="2">
    <source>
        <dbReference type="ARBA" id="ARBA00022679"/>
    </source>
</evidence>
<evidence type="ECO:0000256" key="6">
    <source>
        <dbReference type="ARBA" id="ARBA00023209"/>
    </source>
</evidence>
<keyword evidence="6 9" id="KW-0594">Phospholipid biosynthesis</keyword>
<feature type="binding site" evidence="9">
    <location>
        <begin position="211"/>
        <end position="212"/>
    </location>
    <ligand>
        <name>sn-glycerol 1-phosphate</name>
        <dbReference type="ChEBI" id="CHEBI:57685"/>
    </ligand>
</feature>
<comment type="catalytic activity">
    <reaction evidence="8 9">
        <text>sn-glycerol 1-phosphate + all-trans-heptaprenyl diphosphate = 3-heptaprenyl-sn-glycero-1-phosphate + diphosphate</text>
        <dbReference type="Rhea" id="RHEA:33495"/>
        <dbReference type="ChEBI" id="CHEBI:33019"/>
        <dbReference type="ChEBI" id="CHEBI:57685"/>
        <dbReference type="ChEBI" id="CHEBI:58206"/>
        <dbReference type="ChEBI" id="CHEBI:64781"/>
        <dbReference type="EC" id="2.5.1.n9"/>
    </reaction>
</comment>
<dbReference type="GO" id="GO:0016740">
    <property type="term" value="F:transferase activity"/>
    <property type="evidence" value="ECO:0007669"/>
    <property type="project" value="UniProtKB-KW"/>
</dbReference>
<dbReference type="CDD" id="cd02812">
    <property type="entry name" value="PcrB_like"/>
    <property type="match status" value="1"/>
</dbReference>
<keyword evidence="3 9" id="KW-0479">Metal-binding</keyword>
<accession>A0ABR8MYB7</accession>
<comment type="cofactor">
    <cofactor evidence="9">
        <name>Mg(2+)</name>
        <dbReference type="ChEBI" id="CHEBI:18420"/>
    </cofactor>
</comment>
<keyword evidence="7 9" id="KW-1208">Phospholipid metabolism</keyword>
<comment type="subunit">
    <text evidence="9">Homodimer.</text>
</comment>
<dbReference type="Pfam" id="PF01884">
    <property type="entry name" value="PcrB"/>
    <property type="match status" value="1"/>
</dbReference>
<keyword evidence="11" id="KW-1185">Reference proteome</keyword>
<evidence type="ECO:0000256" key="1">
    <source>
        <dbReference type="ARBA" id="ARBA00022516"/>
    </source>
</evidence>
<dbReference type="InterPro" id="IPR039074">
    <property type="entry name" value="GGGP/HepGP_synthase_I"/>
</dbReference>
<dbReference type="InterPro" id="IPR008205">
    <property type="entry name" value="GGGP_HepGP_synthase"/>
</dbReference>
<dbReference type="Gene3D" id="3.20.20.390">
    <property type="entry name" value="FMN-linked oxidoreductases"/>
    <property type="match status" value="1"/>
</dbReference>
<feature type="binding site" evidence="9">
    <location>
        <position position="42"/>
    </location>
    <ligand>
        <name>Mg(2+)</name>
        <dbReference type="ChEBI" id="CHEBI:18420"/>
    </ligand>
</feature>
<dbReference type="NCBIfam" id="NF003197">
    <property type="entry name" value="PRK04169.1-1"/>
    <property type="match status" value="1"/>
</dbReference>
<evidence type="ECO:0000256" key="7">
    <source>
        <dbReference type="ARBA" id="ARBA00023264"/>
    </source>
</evidence>
<feature type="binding site" evidence="9">
    <location>
        <position position="14"/>
    </location>
    <ligand>
        <name>sn-glycerol 1-phosphate</name>
        <dbReference type="ChEBI" id="CHEBI:57685"/>
    </ligand>
</feature>
<evidence type="ECO:0000256" key="8">
    <source>
        <dbReference type="ARBA" id="ARBA00048318"/>
    </source>
</evidence>
<dbReference type="SUPFAM" id="SSF51395">
    <property type="entry name" value="FMN-linked oxidoreductases"/>
    <property type="match status" value="1"/>
</dbReference>
<keyword evidence="4 9" id="KW-0460">Magnesium</keyword>
<evidence type="ECO:0000256" key="9">
    <source>
        <dbReference type="HAMAP-Rule" id="MF_00112"/>
    </source>
</evidence>
<dbReference type="PANTHER" id="PTHR40029:SF2">
    <property type="entry name" value="HEPTAPRENYLGLYCERYL PHOSPHATE SYNTHASE"/>
    <property type="match status" value="1"/>
</dbReference>
<comment type="pathway">
    <text evidence="9">Membrane lipid metabolism; glycerophospholipid metabolism.</text>
</comment>
<dbReference type="PANTHER" id="PTHR40029">
    <property type="match status" value="1"/>
</dbReference>
<dbReference type="RefSeq" id="WP_191205128.1">
    <property type="nucleotide sequence ID" value="NZ_JACXZA010000004.1"/>
</dbReference>
<reference evidence="10 11" key="1">
    <citation type="submission" date="2020-09" db="EMBL/GenBank/DDBJ databases">
        <title>Paenibacillus sp. strain PR3 16S rRNA gene Genome sequencing and assembly.</title>
        <authorList>
            <person name="Kim J."/>
        </authorList>
    </citation>
    <scope>NUCLEOTIDE SEQUENCE [LARGE SCALE GENOMIC DNA]</scope>
    <source>
        <strain evidence="10 11">PR3</strain>
    </source>
</reference>
<dbReference type="EC" id="2.5.1.n9" evidence="9"/>
<organism evidence="10 11">
    <name type="scientific">Paenibacillus terricola</name>
    <dbReference type="NCBI Taxonomy" id="2763503"/>
    <lineage>
        <taxon>Bacteria</taxon>
        <taxon>Bacillati</taxon>
        <taxon>Bacillota</taxon>
        <taxon>Bacilli</taxon>
        <taxon>Bacillales</taxon>
        <taxon>Paenibacillaceae</taxon>
        <taxon>Paenibacillus</taxon>
    </lineage>
</organism>
<dbReference type="InterPro" id="IPR038597">
    <property type="entry name" value="GGGP/HepGP_synthase_sf"/>
</dbReference>
<name>A0ABR8MYB7_9BACL</name>
<comment type="similarity">
    <text evidence="9">Belongs to the GGGP/HepGP synthase family. Group I subfamily.</text>
</comment>
<evidence type="ECO:0000313" key="11">
    <source>
        <dbReference type="Proteomes" id="UP000609346"/>
    </source>
</evidence>
<proteinExistence type="inferred from homology"/>
<gene>
    <name evidence="9" type="primary">pcrB</name>
    <name evidence="10" type="ORF">H8B09_19025</name>
</gene>